<gene>
    <name evidence="2" type="ORF">SAMN05192563_1004368</name>
</gene>
<sequence length="547" mass="60486">MMPGCHPYITEFETMWILLRPHRPIAFGTRMARITGHPKQALLLSQLVYWTRRGRDVETNGGWVHKTREHWLLETGLSREEQENARRRLRDLNLVSEWRGGQPARMHYRLEVDAISTAVRATCAMAVQLPASIEAMRADPFAGDALLGPTVAYRRILADLVGNVNAALLLSRMVQLQRREADRQCTWFTHTAGEWQRTLGLNRRQLDNARARLVRQGLIREFMRQCTGRRVFTQVNAGELKRQLERLASRGDMRERLATRKRLLAQSLHEEEGAAASRPLAVTPGNSQDEGAPFSAPFSASFITPVSEPVHLPPVGAGTRAHPNSPTGSPPLEAGLDANAAATVMWWAGLIRYRWRETCVPDARVYGRITYRTTTTPSDGYSPGHGPTVVVVGGSISPRTTGGNDDGPLSWPAMVSLGERSLIASHLARIPVADRQLLLDEMAAGHRHQPVQLPVAYIAGLVRRYLAGEFMPTRAHLERAARRQAGPGEGAIAASHSPQDPTGLPVSTRETACRHLAAIRDALRAGIAHRPTHRPAHRPAHRVGCHA</sequence>
<feature type="region of interest" description="Disordered" evidence="1">
    <location>
        <begin position="479"/>
        <end position="507"/>
    </location>
</feature>
<dbReference type="Proteomes" id="UP000198844">
    <property type="component" value="Unassembled WGS sequence"/>
</dbReference>
<evidence type="ECO:0000313" key="2">
    <source>
        <dbReference type="EMBL" id="SFT85063.1"/>
    </source>
</evidence>
<feature type="region of interest" description="Disordered" evidence="1">
    <location>
        <begin position="269"/>
        <end position="294"/>
    </location>
</feature>
<name>A0A1I7BCZ2_9BURK</name>
<evidence type="ECO:0008006" key="4">
    <source>
        <dbReference type="Google" id="ProtNLM"/>
    </source>
</evidence>
<reference evidence="2 3" key="1">
    <citation type="submission" date="2016-10" db="EMBL/GenBank/DDBJ databases">
        <authorList>
            <person name="de Groot N.N."/>
        </authorList>
    </citation>
    <scope>NUCLEOTIDE SEQUENCE [LARGE SCALE GENOMIC DNA]</scope>
    <source>
        <strain evidence="2 3">LMG 27731</strain>
    </source>
</reference>
<evidence type="ECO:0000313" key="3">
    <source>
        <dbReference type="Proteomes" id="UP000198844"/>
    </source>
</evidence>
<accession>A0A1I7BCZ2</accession>
<protein>
    <recommendedName>
        <fullName evidence="4">Replication protein C N-terminal domain-containing protein</fullName>
    </recommendedName>
</protein>
<proteinExistence type="predicted"/>
<evidence type="ECO:0000256" key="1">
    <source>
        <dbReference type="SAM" id="MobiDB-lite"/>
    </source>
</evidence>
<organism evidence="2 3">
    <name type="scientific">Paraburkholderia aspalathi</name>
    <dbReference type="NCBI Taxonomy" id="1324617"/>
    <lineage>
        <taxon>Bacteria</taxon>
        <taxon>Pseudomonadati</taxon>
        <taxon>Pseudomonadota</taxon>
        <taxon>Betaproteobacteria</taxon>
        <taxon>Burkholderiales</taxon>
        <taxon>Burkholderiaceae</taxon>
        <taxon>Paraburkholderia</taxon>
    </lineage>
</organism>
<dbReference type="RefSeq" id="WP_093633947.1">
    <property type="nucleotide sequence ID" value="NZ_FPBH01000004.1"/>
</dbReference>
<dbReference type="EMBL" id="FPBH01000004">
    <property type="protein sequence ID" value="SFT85063.1"/>
    <property type="molecule type" value="Genomic_DNA"/>
</dbReference>
<dbReference type="OrthoDB" id="9181458at2"/>
<dbReference type="AlphaFoldDB" id="A0A1I7BCZ2"/>